<organism evidence="4 5">
    <name type="scientific">Circinella minor</name>
    <dbReference type="NCBI Taxonomy" id="1195481"/>
    <lineage>
        <taxon>Eukaryota</taxon>
        <taxon>Fungi</taxon>
        <taxon>Fungi incertae sedis</taxon>
        <taxon>Mucoromycota</taxon>
        <taxon>Mucoromycotina</taxon>
        <taxon>Mucoromycetes</taxon>
        <taxon>Mucorales</taxon>
        <taxon>Lichtheimiaceae</taxon>
        <taxon>Circinella</taxon>
    </lineage>
</organism>
<dbReference type="GO" id="GO:0003676">
    <property type="term" value="F:nucleic acid binding"/>
    <property type="evidence" value="ECO:0007669"/>
    <property type="project" value="InterPro"/>
</dbReference>
<dbReference type="OrthoDB" id="2428500at2759"/>
<dbReference type="AlphaFoldDB" id="A0A8H7R8Q3"/>
<gene>
    <name evidence="4" type="ORF">INT45_002771</name>
</gene>
<comment type="caution">
    <text evidence="4">The sequence shown here is derived from an EMBL/GenBank/DDBJ whole genome shotgun (WGS) entry which is preliminary data.</text>
</comment>
<sequence length="453" mass="52074">MEEPEIVIVQEEDIDEDPQNYYFEFPVDPARLAQDRDYIDSSTDDDTDDDDETILSSDDEGLVLRSIVPVPPISDVKSTIPSIAKTKRDDRVTKKSRRKYNNQASKKQRSLELRAYGWSFAKIAKVLDMPESTVKLHYSRYENRNGNAAPIKKKSHGCNKITSDGSKFLEETILKQNTLTLEQIRHAYFLQYQVLLNLSTIYRHLVNKCGVTIKRAHPYAERRTDDATKDMRKGFVEEYIQSGIAKYGNNCVFIDEASVCASLCRNYAWAPAGEVVHVKLRQLCTQSKTVLGAICHTGIVELCVKTNKGGTKTRDFYAFLGLVMDKLDERSLAHQGWNLIYDNAPIHKAAYIGEMVKERGYNFIFLPRYSPFLNPIEEFFSKMKTLFPQIDYHPTEQNEVEMETGVEEEEVEEEEDNVDDMERRLTTAISKVTTNNFEAWINHSKTFFDRCVA</sequence>
<name>A0A8H7R8Q3_9FUNG</name>
<dbReference type="Pfam" id="PF13358">
    <property type="entry name" value="DDE_3"/>
    <property type="match status" value="1"/>
</dbReference>
<feature type="region of interest" description="Disordered" evidence="2">
    <location>
        <begin position="78"/>
        <end position="106"/>
    </location>
</feature>
<dbReference type="Proteomes" id="UP000646827">
    <property type="component" value="Unassembled WGS sequence"/>
</dbReference>
<evidence type="ECO:0000256" key="1">
    <source>
        <dbReference type="SAM" id="Coils"/>
    </source>
</evidence>
<dbReference type="InterPro" id="IPR036397">
    <property type="entry name" value="RNaseH_sf"/>
</dbReference>
<keyword evidence="1" id="KW-0175">Coiled coil</keyword>
<evidence type="ECO:0000313" key="5">
    <source>
        <dbReference type="Proteomes" id="UP000646827"/>
    </source>
</evidence>
<protein>
    <recommendedName>
        <fullName evidence="3">Tc1-like transposase DDE domain-containing protein</fullName>
    </recommendedName>
</protein>
<dbReference type="Gene3D" id="3.30.420.10">
    <property type="entry name" value="Ribonuclease H-like superfamily/Ribonuclease H"/>
    <property type="match status" value="1"/>
</dbReference>
<dbReference type="SUPFAM" id="SSF46689">
    <property type="entry name" value="Homeodomain-like"/>
    <property type="match status" value="1"/>
</dbReference>
<feature type="coiled-coil region" evidence="1">
    <location>
        <begin position="404"/>
        <end position="431"/>
    </location>
</feature>
<evidence type="ECO:0000256" key="2">
    <source>
        <dbReference type="SAM" id="MobiDB-lite"/>
    </source>
</evidence>
<feature type="compositionally biased region" description="Acidic residues" evidence="2">
    <location>
        <begin position="42"/>
        <end position="55"/>
    </location>
</feature>
<dbReference type="InterPro" id="IPR038717">
    <property type="entry name" value="Tc1-like_DDE_dom"/>
</dbReference>
<keyword evidence="5" id="KW-1185">Reference proteome</keyword>
<dbReference type="NCBIfam" id="NF033545">
    <property type="entry name" value="transpos_IS630"/>
    <property type="match status" value="1"/>
</dbReference>
<evidence type="ECO:0000259" key="3">
    <source>
        <dbReference type="Pfam" id="PF13358"/>
    </source>
</evidence>
<reference evidence="4 5" key="1">
    <citation type="submission" date="2020-12" db="EMBL/GenBank/DDBJ databases">
        <title>Metabolic potential, ecology and presence of endohyphal bacteria is reflected in genomic diversity of Mucoromycotina.</title>
        <authorList>
            <person name="Muszewska A."/>
            <person name="Okrasinska A."/>
            <person name="Steczkiewicz K."/>
            <person name="Drgas O."/>
            <person name="Orlowska M."/>
            <person name="Perlinska-Lenart U."/>
            <person name="Aleksandrzak-Piekarczyk T."/>
            <person name="Szatraj K."/>
            <person name="Zielenkiewicz U."/>
            <person name="Pilsyk S."/>
            <person name="Malc E."/>
            <person name="Mieczkowski P."/>
            <person name="Kruszewska J.S."/>
            <person name="Biernat P."/>
            <person name="Pawlowska J."/>
        </authorList>
    </citation>
    <scope>NUCLEOTIDE SEQUENCE [LARGE SCALE GENOMIC DNA]</scope>
    <source>
        <strain evidence="4 5">CBS 142.35</strain>
    </source>
</reference>
<dbReference type="InterPro" id="IPR047655">
    <property type="entry name" value="Transpos_IS630-like"/>
</dbReference>
<dbReference type="PANTHER" id="PTHR46564">
    <property type="entry name" value="TRANSPOSASE"/>
    <property type="match status" value="1"/>
</dbReference>
<dbReference type="EMBL" id="JAEPRB010001335">
    <property type="protein sequence ID" value="KAG2205303.1"/>
    <property type="molecule type" value="Genomic_DNA"/>
</dbReference>
<evidence type="ECO:0000313" key="4">
    <source>
        <dbReference type="EMBL" id="KAG2205303.1"/>
    </source>
</evidence>
<dbReference type="InterPro" id="IPR009057">
    <property type="entry name" value="Homeodomain-like_sf"/>
</dbReference>
<feature type="domain" description="Tc1-like transposase DDE" evidence="3">
    <location>
        <begin position="251"/>
        <end position="385"/>
    </location>
</feature>
<dbReference type="PANTHER" id="PTHR46564:SF1">
    <property type="entry name" value="TRANSPOSASE"/>
    <property type="match status" value="1"/>
</dbReference>
<accession>A0A8H7R8Q3</accession>
<feature type="region of interest" description="Disordered" evidence="2">
    <location>
        <begin position="34"/>
        <end position="55"/>
    </location>
</feature>
<proteinExistence type="predicted"/>